<sequence length="129" mass="14489">MLQRLERTSKYERTRFMVVHDEGENDAVRRWVRRARRHLTAGSAYGRGTIVAPATLLIDDPVPRQSTQSYFIQVADLLAYAAFRSVVPPGRNIETICPQGMWGEVGDATHRRVAALKPRAAAGIVLRTM</sequence>
<dbReference type="EMBL" id="AP022605">
    <property type="protein sequence ID" value="BBZ09682.1"/>
    <property type="molecule type" value="Genomic_DNA"/>
</dbReference>
<protein>
    <recommendedName>
        <fullName evidence="3">DUF3800 domain-containing protein</fullName>
    </recommendedName>
</protein>
<reference evidence="1 2" key="1">
    <citation type="journal article" date="2019" name="Emerg. Microbes Infect.">
        <title>Comprehensive subspecies identification of 175 nontuberculous mycobacteria species based on 7547 genomic profiles.</title>
        <authorList>
            <person name="Matsumoto Y."/>
            <person name="Kinjo T."/>
            <person name="Motooka D."/>
            <person name="Nabeya D."/>
            <person name="Jung N."/>
            <person name="Uechi K."/>
            <person name="Horii T."/>
            <person name="Iida T."/>
            <person name="Fujita J."/>
            <person name="Nakamura S."/>
        </authorList>
    </citation>
    <scope>NUCLEOTIDE SEQUENCE [LARGE SCALE GENOMIC DNA]</scope>
    <source>
        <strain evidence="1 2">JCM 12405</strain>
    </source>
</reference>
<evidence type="ECO:0008006" key="3">
    <source>
        <dbReference type="Google" id="ProtNLM"/>
    </source>
</evidence>
<dbReference type="InterPro" id="IPR024524">
    <property type="entry name" value="DUF3800"/>
</dbReference>
<accession>A0A7I7VYG0</accession>
<dbReference type="Pfam" id="PF12686">
    <property type="entry name" value="DUF3800"/>
    <property type="match status" value="1"/>
</dbReference>
<dbReference type="AlphaFoldDB" id="A0A7I7VYG0"/>
<proteinExistence type="predicted"/>
<evidence type="ECO:0000313" key="1">
    <source>
        <dbReference type="EMBL" id="BBZ09682.1"/>
    </source>
</evidence>
<organism evidence="1 2">
    <name type="scientific">Mycolicibacterium doricum</name>
    <dbReference type="NCBI Taxonomy" id="126673"/>
    <lineage>
        <taxon>Bacteria</taxon>
        <taxon>Bacillati</taxon>
        <taxon>Actinomycetota</taxon>
        <taxon>Actinomycetes</taxon>
        <taxon>Mycobacteriales</taxon>
        <taxon>Mycobacteriaceae</taxon>
        <taxon>Mycolicibacterium</taxon>
    </lineage>
</organism>
<evidence type="ECO:0000313" key="2">
    <source>
        <dbReference type="Proteomes" id="UP000467201"/>
    </source>
</evidence>
<dbReference type="Proteomes" id="UP000467201">
    <property type="component" value="Chromosome"/>
</dbReference>
<gene>
    <name evidence="1" type="ORF">MDOR_38510</name>
</gene>
<name>A0A7I7VYG0_9MYCO</name>
<dbReference type="KEGG" id="mdr:MDOR_38510"/>